<evidence type="ECO:0000313" key="4">
    <source>
        <dbReference type="EMBL" id="NYF39607.1"/>
    </source>
</evidence>
<name>A0A852UQ29_9ACTN</name>
<evidence type="ECO:0000259" key="3">
    <source>
        <dbReference type="PROSITE" id="PS51677"/>
    </source>
</evidence>
<dbReference type="GO" id="GO:0016810">
    <property type="term" value="F:hydrolase activity, acting on carbon-nitrogen (but not peptide) bonds"/>
    <property type="evidence" value="ECO:0007669"/>
    <property type="project" value="InterPro"/>
</dbReference>
<keyword evidence="5" id="KW-1185">Reference proteome</keyword>
<evidence type="ECO:0000313" key="5">
    <source>
        <dbReference type="Proteomes" id="UP000576393"/>
    </source>
</evidence>
<evidence type="ECO:0000256" key="2">
    <source>
        <dbReference type="SAM" id="MobiDB-lite"/>
    </source>
</evidence>
<dbReference type="RefSeq" id="WP_179819240.1">
    <property type="nucleotide sequence ID" value="NZ_JACCCO010000001.1"/>
</dbReference>
<organism evidence="4 5">
    <name type="scientific">Streptosporangium sandarakinum</name>
    <dbReference type="NCBI Taxonomy" id="1260955"/>
    <lineage>
        <taxon>Bacteria</taxon>
        <taxon>Bacillati</taxon>
        <taxon>Actinomycetota</taxon>
        <taxon>Actinomycetes</taxon>
        <taxon>Streptosporangiales</taxon>
        <taxon>Streptosporangiaceae</taxon>
        <taxon>Streptosporangium</taxon>
    </lineage>
</organism>
<dbReference type="PANTHER" id="PTHR34216">
    <property type="match status" value="1"/>
</dbReference>
<dbReference type="PANTHER" id="PTHR34216:SF11">
    <property type="entry name" value="CHITOOLIGOSACCHARIDE DEACETYLASE"/>
    <property type="match status" value="1"/>
</dbReference>
<dbReference type="EMBL" id="JACCCO010000001">
    <property type="protein sequence ID" value="NYF39607.1"/>
    <property type="molecule type" value="Genomic_DNA"/>
</dbReference>
<dbReference type="Gene3D" id="3.20.20.370">
    <property type="entry name" value="Glycoside hydrolase/deacetylase"/>
    <property type="match status" value="1"/>
</dbReference>
<dbReference type="SUPFAM" id="SSF88713">
    <property type="entry name" value="Glycoside hydrolase/deacetylase"/>
    <property type="match status" value="1"/>
</dbReference>
<feature type="compositionally biased region" description="Gly residues" evidence="2">
    <location>
        <begin position="64"/>
        <end position="82"/>
    </location>
</feature>
<keyword evidence="1" id="KW-0732">Signal</keyword>
<dbReference type="GO" id="GO:0005975">
    <property type="term" value="P:carbohydrate metabolic process"/>
    <property type="evidence" value="ECO:0007669"/>
    <property type="project" value="InterPro"/>
</dbReference>
<dbReference type="InterPro" id="IPR011330">
    <property type="entry name" value="Glyco_hydro/deAcase_b/a-brl"/>
</dbReference>
<sequence length="334" mass="35007">MLPSAARRVVSTDRTVRRTRPPATAAVLTTLPVVLLTALLTAFLTALPAMLPGTLPGVAARADGQGGPGAAGHRTAGGGGAEADGARAAGAAGTRAPKRAGAIVSLTFDDGDATHPAVARTLERHGMRGTFYVNTGTVGRERKLTRRGLAAIARAGHEIGGHTLTHLRLPELSAAEQRAQICDDRRKLVAWGYRPATLAYPFGSVDARAEAAARRCGYDAARDVGGLREFSCPACPAADTLPPRDRHAIRTASSVGPDTPLRRLKQQVFDAEKSGGVLPLVFHRVCEGCGDYSASPKLLEDFLGWLATRESHGTVVLPLGEAVGARYRPLPRGE</sequence>
<feature type="region of interest" description="Disordered" evidence="2">
    <location>
        <begin position="62"/>
        <end position="94"/>
    </location>
</feature>
<feature type="domain" description="NodB homology" evidence="3">
    <location>
        <begin position="102"/>
        <end position="334"/>
    </location>
</feature>
<dbReference type="PROSITE" id="PS51677">
    <property type="entry name" value="NODB"/>
    <property type="match status" value="1"/>
</dbReference>
<dbReference type="Pfam" id="PF01522">
    <property type="entry name" value="Polysacc_deac_1"/>
    <property type="match status" value="1"/>
</dbReference>
<dbReference type="AlphaFoldDB" id="A0A852UQ29"/>
<accession>A0A852UQ29</accession>
<gene>
    <name evidence="4" type="ORF">HDA43_001766</name>
</gene>
<evidence type="ECO:0000256" key="1">
    <source>
        <dbReference type="ARBA" id="ARBA00022729"/>
    </source>
</evidence>
<dbReference type="InterPro" id="IPR002509">
    <property type="entry name" value="NODB_dom"/>
</dbReference>
<comment type="caution">
    <text evidence="4">The sequence shown here is derived from an EMBL/GenBank/DDBJ whole genome shotgun (WGS) entry which is preliminary data.</text>
</comment>
<dbReference type="InterPro" id="IPR051398">
    <property type="entry name" value="Polysacch_Deacetylase"/>
</dbReference>
<reference evidence="4 5" key="1">
    <citation type="submission" date="2020-07" db="EMBL/GenBank/DDBJ databases">
        <title>Sequencing the genomes of 1000 actinobacteria strains.</title>
        <authorList>
            <person name="Klenk H.-P."/>
        </authorList>
    </citation>
    <scope>NUCLEOTIDE SEQUENCE [LARGE SCALE GENOMIC DNA]</scope>
    <source>
        <strain evidence="4 5">DSM 45763</strain>
    </source>
</reference>
<proteinExistence type="predicted"/>
<dbReference type="Proteomes" id="UP000576393">
    <property type="component" value="Unassembled WGS sequence"/>
</dbReference>
<dbReference type="CDD" id="cd10967">
    <property type="entry name" value="CE4_GLA_like_6s"/>
    <property type="match status" value="1"/>
</dbReference>
<protein>
    <submittedName>
        <fullName evidence="4">Peptidoglycan/xylan/chitin deacetylase (PgdA/CDA1 family)</fullName>
    </submittedName>
</protein>